<evidence type="ECO:0000256" key="3">
    <source>
        <dbReference type="ARBA" id="ARBA00023015"/>
    </source>
</evidence>
<evidence type="ECO:0000313" key="8">
    <source>
        <dbReference type="EMBL" id="KAF7166879.1"/>
    </source>
</evidence>
<evidence type="ECO:0000256" key="6">
    <source>
        <dbReference type="ARBA" id="ARBA00023242"/>
    </source>
</evidence>
<dbReference type="Proteomes" id="UP000662466">
    <property type="component" value="Unassembled WGS sequence"/>
</dbReference>
<proteinExistence type="predicted"/>
<sequence length="429" mass="47832">MRRRLWNTILEVKLQSSLTSGSPSLLSLNDFDTAPPGNFNDEQLEAQDSVPRPEGGFTELSMAVALRRAFPYRLDVVKFLNDLTSPGIYEETLRLDAELREAYRMLARTLRACTSSDDGPSQFEIQVVNLLMHRYFSALHIPFFNPTRHRSAYAFSQKTVVESSLKLWPAACPSPSSMTVALTNGRGSLVQQRSAATRRLQLGLLPKRGHTCCLSHWNGAVHPVQEEDDLCPAPLRPELLWVLEDAKAWLRVIKAGETHVKDYLLMSMVSAWVEGLVRGLGEKKVIRLLVKAVENVGEKCLPILEEMAASIQEQDDTQQSMAVEMINDWNFLKLPDVPLNPGDTEPMSSSSTKTLDASQSHCKTLAVPDSKPSFLSKRSMREGRVSFFEHLSFVDYSISKELAALLSVGFADESLRVNTKFKSPGSHPG</sequence>
<protein>
    <submittedName>
        <fullName evidence="8">Uncharacterized protein</fullName>
    </submittedName>
</protein>
<organism evidence="8 9">
    <name type="scientific">Aspergillus hiratsukae</name>
    <dbReference type="NCBI Taxonomy" id="1194566"/>
    <lineage>
        <taxon>Eukaryota</taxon>
        <taxon>Fungi</taxon>
        <taxon>Dikarya</taxon>
        <taxon>Ascomycota</taxon>
        <taxon>Pezizomycotina</taxon>
        <taxon>Eurotiomycetes</taxon>
        <taxon>Eurotiomycetidae</taxon>
        <taxon>Eurotiales</taxon>
        <taxon>Aspergillaceae</taxon>
        <taxon>Aspergillus</taxon>
        <taxon>Aspergillus subgen. Fumigati</taxon>
    </lineage>
</organism>
<evidence type="ECO:0000313" key="9">
    <source>
        <dbReference type="Proteomes" id="UP000662466"/>
    </source>
</evidence>
<reference evidence="8" key="1">
    <citation type="submission" date="2020-06" db="EMBL/GenBank/DDBJ databases">
        <title>Draft genome sequences of strains closely related to Aspergillus parafelis and Aspergillus hiratsukae.</title>
        <authorList>
            <person name="Dos Santos R.A.C."/>
            <person name="Rivero-Menendez O."/>
            <person name="Steenwyk J.L."/>
            <person name="Mead M.E."/>
            <person name="Goldman G.H."/>
            <person name="Alastruey-Izquierdo A."/>
            <person name="Rokas A."/>
        </authorList>
    </citation>
    <scope>NUCLEOTIDE SEQUENCE</scope>
    <source>
        <strain evidence="8">CNM-CM6106</strain>
    </source>
</reference>
<comment type="caution">
    <text evidence="8">The sequence shown here is derived from an EMBL/GenBank/DDBJ whole genome shotgun (WGS) entry which is preliminary data.</text>
</comment>
<gene>
    <name evidence="8" type="ORF">CNMCM6106_002523</name>
</gene>
<keyword evidence="3" id="KW-0805">Transcription regulation</keyword>
<dbReference type="CDD" id="cd12148">
    <property type="entry name" value="fungal_TF_MHR"/>
    <property type="match status" value="1"/>
</dbReference>
<evidence type="ECO:0000256" key="2">
    <source>
        <dbReference type="ARBA" id="ARBA00022833"/>
    </source>
</evidence>
<accession>A0A8H6Q6U2</accession>
<dbReference type="PANTHER" id="PTHR31944:SF131">
    <property type="entry name" value="HEME-RESPONSIVE ZINC FINGER TRANSCRIPTION FACTOR HAP1"/>
    <property type="match status" value="1"/>
</dbReference>
<dbReference type="GO" id="GO:0005634">
    <property type="term" value="C:nucleus"/>
    <property type="evidence" value="ECO:0007669"/>
    <property type="project" value="TreeGrafter"/>
</dbReference>
<dbReference type="AlphaFoldDB" id="A0A8H6Q6U2"/>
<dbReference type="EMBL" id="JACBAF010002128">
    <property type="protein sequence ID" value="KAF7166879.1"/>
    <property type="molecule type" value="Genomic_DNA"/>
</dbReference>
<keyword evidence="6" id="KW-0539">Nucleus</keyword>
<keyword evidence="5" id="KW-0804">Transcription</keyword>
<feature type="region of interest" description="Disordered" evidence="7">
    <location>
        <begin position="340"/>
        <end position="361"/>
    </location>
</feature>
<evidence type="ECO:0000256" key="7">
    <source>
        <dbReference type="SAM" id="MobiDB-lite"/>
    </source>
</evidence>
<dbReference type="GO" id="GO:0000978">
    <property type="term" value="F:RNA polymerase II cis-regulatory region sequence-specific DNA binding"/>
    <property type="evidence" value="ECO:0007669"/>
    <property type="project" value="TreeGrafter"/>
</dbReference>
<name>A0A8H6Q6U2_9EURO</name>
<evidence type="ECO:0000256" key="4">
    <source>
        <dbReference type="ARBA" id="ARBA00023125"/>
    </source>
</evidence>
<keyword evidence="4" id="KW-0238">DNA-binding</keyword>
<feature type="compositionally biased region" description="Polar residues" evidence="7">
    <location>
        <begin position="346"/>
        <end position="361"/>
    </location>
</feature>
<keyword evidence="2" id="KW-0862">Zinc</keyword>
<dbReference type="GO" id="GO:0046872">
    <property type="term" value="F:metal ion binding"/>
    <property type="evidence" value="ECO:0007669"/>
    <property type="project" value="UniProtKB-KW"/>
</dbReference>
<dbReference type="InterPro" id="IPR051430">
    <property type="entry name" value="Fungal_TF_Env_Response"/>
</dbReference>
<evidence type="ECO:0000256" key="1">
    <source>
        <dbReference type="ARBA" id="ARBA00022723"/>
    </source>
</evidence>
<evidence type="ECO:0000256" key="5">
    <source>
        <dbReference type="ARBA" id="ARBA00023163"/>
    </source>
</evidence>
<dbReference type="PANTHER" id="PTHR31944">
    <property type="entry name" value="HEME-RESPONSIVE ZINC FINGER TRANSCRIPTION FACTOR HAP1"/>
    <property type="match status" value="1"/>
</dbReference>
<keyword evidence="1" id="KW-0479">Metal-binding</keyword>
<dbReference type="GO" id="GO:0001228">
    <property type="term" value="F:DNA-binding transcription activator activity, RNA polymerase II-specific"/>
    <property type="evidence" value="ECO:0007669"/>
    <property type="project" value="TreeGrafter"/>
</dbReference>